<dbReference type="EMBL" id="CP140152">
    <property type="protein sequence ID" value="WQH05436.1"/>
    <property type="molecule type" value="Genomic_DNA"/>
</dbReference>
<dbReference type="RefSeq" id="WP_019923103.1">
    <property type="nucleotide sequence ID" value="NZ_CP140152.1"/>
</dbReference>
<dbReference type="GeneID" id="43164737"/>
<protein>
    <submittedName>
        <fullName evidence="1">Uncharacterized protein</fullName>
    </submittedName>
</protein>
<keyword evidence="2" id="KW-1185">Reference proteome</keyword>
<reference evidence="1 2" key="1">
    <citation type="submission" date="2023-11" db="EMBL/GenBank/DDBJ databases">
        <title>MicrobeMod: A computational toolkit for identifying prokaryotic methylation and restriction-modification with nanopore sequencing.</title>
        <authorList>
            <person name="Crits-Christoph A."/>
            <person name="Kang S.C."/>
            <person name="Lee H."/>
            <person name="Ostrov N."/>
        </authorList>
    </citation>
    <scope>NUCLEOTIDE SEQUENCE [LARGE SCALE GENOMIC DNA]</scope>
    <source>
        <strain evidence="1 2">ATCC 25935</strain>
    </source>
</reference>
<sequence length="359" mass="39617">MTKSVSILVDLTILGPESAARVPDFMEDDPGTVYQRPGTVFKTIWTDMNEIKRATAVAAQVVIPQALSLSDFTMGTSVFAAGQVGLELVRIALATAGLPKAAIDEITLDHVTITAATVTYMLPCVGRSSPSQLKKLIHQHAMLIGLGGQSRMGEFHYSHAKNAAENQVGSYPRGSAISVDSRLVEGYVLIDVILSEPYLKTQGWDSVASWKDAYDENRYGRVFDKVVRGILQLDGPRCVYPGPSQQIMDQLGLRNEHILRDYMRGKDSATFSSFAFVRTNIDASRKKSWTDARKVILAQTGIDINKKWTEYQWHFPDSLAAQLKYPGDYSPEVKAVSTCFCSDAWPALLARLSQEYNAV</sequence>
<accession>A0ABZ0Y0Q5</accession>
<name>A0ABZ0Y0Q5_9BURK</name>
<gene>
    <name evidence="1" type="ORF">SR858_03600</name>
</gene>
<evidence type="ECO:0000313" key="1">
    <source>
        <dbReference type="EMBL" id="WQH05436.1"/>
    </source>
</evidence>
<proteinExistence type="predicted"/>
<organism evidence="1 2">
    <name type="scientific">Duganella zoogloeoides</name>
    <dbReference type="NCBI Taxonomy" id="75659"/>
    <lineage>
        <taxon>Bacteria</taxon>
        <taxon>Pseudomonadati</taxon>
        <taxon>Pseudomonadota</taxon>
        <taxon>Betaproteobacteria</taxon>
        <taxon>Burkholderiales</taxon>
        <taxon>Oxalobacteraceae</taxon>
        <taxon>Telluria group</taxon>
        <taxon>Duganella</taxon>
    </lineage>
</organism>
<dbReference type="Proteomes" id="UP001326110">
    <property type="component" value="Chromosome"/>
</dbReference>
<evidence type="ECO:0000313" key="2">
    <source>
        <dbReference type="Proteomes" id="UP001326110"/>
    </source>
</evidence>